<evidence type="ECO:0000256" key="3">
    <source>
        <dbReference type="ARBA" id="ARBA00023125"/>
    </source>
</evidence>
<accession>A0A5B0G5S2</accession>
<gene>
    <name evidence="6" type="ORF">FVF58_43525</name>
</gene>
<keyword evidence="3" id="KW-0238">DNA-binding</keyword>
<evidence type="ECO:0000313" key="6">
    <source>
        <dbReference type="EMBL" id="KAA0998716.1"/>
    </source>
</evidence>
<evidence type="ECO:0000259" key="5">
    <source>
        <dbReference type="Pfam" id="PF03466"/>
    </source>
</evidence>
<keyword evidence="4" id="KW-0804">Transcription</keyword>
<organism evidence="6 7">
    <name type="scientific">Paraburkholderia panacisoli</name>
    <dbReference type="NCBI Taxonomy" id="2603818"/>
    <lineage>
        <taxon>Bacteria</taxon>
        <taxon>Pseudomonadati</taxon>
        <taxon>Pseudomonadota</taxon>
        <taxon>Betaproteobacteria</taxon>
        <taxon>Burkholderiales</taxon>
        <taxon>Burkholderiaceae</taxon>
        <taxon>Paraburkholderia</taxon>
    </lineage>
</organism>
<protein>
    <recommendedName>
        <fullName evidence="5">LysR substrate-binding domain-containing protein</fullName>
    </recommendedName>
</protein>
<dbReference type="AlphaFoldDB" id="A0A5B0G5S2"/>
<proteinExistence type="inferred from homology"/>
<dbReference type="GO" id="GO:0003677">
    <property type="term" value="F:DNA binding"/>
    <property type="evidence" value="ECO:0007669"/>
    <property type="project" value="UniProtKB-KW"/>
</dbReference>
<dbReference type="EMBL" id="VTUZ01000054">
    <property type="protein sequence ID" value="KAA0998716.1"/>
    <property type="molecule type" value="Genomic_DNA"/>
</dbReference>
<dbReference type="Proteomes" id="UP000325273">
    <property type="component" value="Unassembled WGS sequence"/>
</dbReference>
<dbReference type="GO" id="GO:0032993">
    <property type="term" value="C:protein-DNA complex"/>
    <property type="evidence" value="ECO:0007669"/>
    <property type="project" value="TreeGrafter"/>
</dbReference>
<dbReference type="Gene3D" id="3.40.190.10">
    <property type="entry name" value="Periplasmic binding protein-like II"/>
    <property type="match status" value="2"/>
</dbReference>
<dbReference type="PANTHER" id="PTHR30346:SF0">
    <property type="entry name" value="HCA OPERON TRANSCRIPTIONAL ACTIVATOR HCAR"/>
    <property type="match status" value="1"/>
</dbReference>
<evidence type="ECO:0000256" key="2">
    <source>
        <dbReference type="ARBA" id="ARBA00023015"/>
    </source>
</evidence>
<dbReference type="InterPro" id="IPR005119">
    <property type="entry name" value="LysR_subst-bd"/>
</dbReference>
<feature type="domain" description="LysR substrate-binding" evidence="5">
    <location>
        <begin position="23"/>
        <end position="173"/>
    </location>
</feature>
<reference evidence="6 7" key="1">
    <citation type="submission" date="2019-08" db="EMBL/GenBank/DDBJ databases">
        <title>Paraburkholderia sp. DCY113.</title>
        <authorList>
            <person name="Kang J."/>
        </authorList>
    </citation>
    <scope>NUCLEOTIDE SEQUENCE [LARGE SCALE GENOMIC DNA]</scope>
    <source>
        <strain evidence="6 7">DCY113</strain>
    </source>
</reference>
<evidence type="ECO:0000256" key="4">
    <source>
        <dbReference type="ARBA" id="ARBA00023163"/>
    </source>
</evidence>
<dbReference type="PANTHER" id="PTHR30346">
    <property type="entry name" value="TRANSCRIPTIONAL DUAL REGULATOR HCAR-RELATED"/>
    <property type="match status" value="1"/>
</dbReference>
<dbReference type="GO" id="GO:0003700">
    <property type="term" value="F:DNA-binding transcription factor activity"/>
    <property type="evidence" value="ECO:0007669"/>
    <property type="project" value="TreeGrafter"/>
</dbReference>
<dbReference type="SUPFAM" id="SSF53850">
    <property type="entry name" value="Periplasmic binding protein-like II"/>
    <property type="match status" value="1"/>
</dbReference>
<keyword evidence="7" id="KW-1185">Reference proteome</keyword>
<keyword evidence="2" id="KW-0805">Transcription regulation</keyword>
<dbReference type="Pfam" id="PF03466">
    <property type="entry name" value="LysR_substrate"/>
    <property type="match status" value="1"/>
</dbReference>
<comment type="similarity">
    <text evidence="1">Belongs to the LysR transcriptional regulatory family.</text>
</comment>
<evidence type="ECO:0000256" key="1">
    <source>
        <dbReference type="ARBA" id="ARBA00009437"/>
    </source>
</evidence>
<name>A0A5B0G5S2_9BURK</name>
<sequence length="210" mass="23156">MIRQVEQALRIIREAAGYQSFKISIGRIEDANLPFIPLALIRFQALYPDITVECHETNTAQQIVALKRNSIDLGFGLPAGSLLNDVETLTEPLLESSCALPVRSDHRLANVDCLNLVDLVHERLITSACGANAPLDDSIVAHSKGAGLRPNFVYETLQAQAGTTLIEQGPGVVTGTTCPYHCRRQSYIDSSMTWSRCRFKCSRAWKSAIR</sequence>
<evidence type="ECO:0000313" key="7">
    <source>
        <dbReference type="Proteomes" id="UP000325273"/>
    </source>
</evidence>
<dbReference type="CDD" id="cd08414">
    <property type="entry name" value="PBP2_LTTR_aromatics_like"/>
    <property type="match status" value="1"/>
</dbReference>
<comment type="caution">
    <text evidence="6">The sequence shown here is derived from an EMBL/GenBank/DDBJ whole genome shotgun (WGS) entry which is preliminary data.</text>
</comment>